<keyword evidence="3" id="KW-1185">Reference proteome</keyword>
<dbReference type="InterPro" id="IPR036397">
    <property type="entry name" value="RNaseH_sf"/>
</dbReference>
<evidence type="ECO:0000259" key="1">
    <source>
        <dbReference type="Pfam" id="PF21762"/>
    </source>
</evidence>
<dbReference type="InterPro" id="IPR040151">
    <property type="entry name" value="Gfd2/YDR514C-like"/>
</dbReference>
<dbReference type="GO" id="GO:0003676">
    <property type="term" value="F:nucleic acid binding"/>
    <property type="evidence" value="ECO:0007669"/>
    <property type="project" value="InterPro"/>
</dbReference>
<dbReference type="Gene3D" id="3.30.420.10">
    <property type="entry name" value="Ribonuclease H-like superfamily/Ribonuclease H"/>
    <property type="match status" value="1"/>
</dbReference>
<gene>
    <name evidence="2" type="ORF">P154DRAFT_615962</name>
</gene>
<dbReference type="OrthoDB" id="5953249at2759"/>
<dbReference type="PANTHER" id="PTHR28083">
    <property type="entry name" value="GOOD FOR FULL DBP5 ACTIVITY PROTEIN 2"/>
    <property type="match status" value="1"/>
</dbReference>
<evidence type="ECO:0000313" key="3">
    <source>
        <dbReference type="Proteomes" id="UP000799779"/>
    </source>
</evidence>
<dbReference type="AlphaFoldDB" id="A0A6A5WYK0"/>
<organism evidence="2 3">
    <name type="scientific">Amniculicola lignicola CBS 123094</name>
    <dbReference type="NCBI Taxonomy" id="1392246"/>
    <lineage>
        <taxon>Eukaryota</taxon>
        <taxon>Fungi</taxon>
        <taxon>Dikarya</taxon>
        <taxon>Ascomycota</taxon>
        <taxon>Pezizomycotina</taxon>
        <taxon>Dothideomycetes</taxon>
        <taxon>Pleosporomycetidae</taxon>
        <taxon>Pleosporales</taxon>
        <taxon>Amniculicolaceae</taxon>
        <taxon>Amniculicola</taxon>
    </lineage>
</organism>
<dbReference type="SUPFAM" id="SSF53098">
    <property type="entry name" value="Ribonuclease H-like"/>
    <property type="match status" value="1"/>
</dbReference>
<dbReference type="GO" id="GO:0005634">
    <property type="term" value="C:nucleus"/>
    <property type="evidence" value="ECO:0007669"/>
    <property type="project" value="TreeGrafter"/>
</dbReference>
<dbReference type="PANTHER" id="PTHR28083:SF1">
    <property type="entry name" value="GOOD FOR FULL DBP5 ACTIVITY PROTEIN 2"/>
    <property type="match status" value="1"/>
</dbReference>
<feature type="domain" description="Gfd2/YDR514C-like C-terminal" evidence="1">
    <location>
        <begin position="35"/>
        <end position="234"/>
    </location>
</feature>
<reference evidence="2" key="1">
    <citation type="journal article" date="2020" name="Stud. Mycol.">
        <title>101 Dothideomycetes genomes: a test case for predicting lifestyles and emergence of pathogens.</title>
        <authorList>
            <person name="Haridas S."/>
            <person name="Albert R."/>
            <person name="Binder M."/>
            <person name="Bloem J."/>
            <person name="Labutti K."/>
            <person name="Salamov A."/>
            <person name="Andreopoulos B."/>
            <person name="Baker S."/>
            <person name="Barry K."/>
            <person name="Bills G."/>
            <person name="Bluhm B."/>
            <person name="Cannon C."/>
            <person name="Castanera R."/>
            <person name="Culley D."/>
            <person name="Daum C."/>
            <person name="Ezra D."/>
            <person name="Gonzalez J."/>
            <person name="Henrissat B."/>
            <person name="Kuo A."/>
            <person name="Liang C."/>
            <person name="Lipzen A."/>
            <person name="Lutzoni F."/>
            <person name="Magnuson J."/>
            <person name="Mondo S."/>
            <person name="Nolan M."/>
            <person name="Ohm R."/>
            <person name="Pangilinan J."/>
            <person name="Park H.-J."/>
            <person name="Ramirez L."/>
            <person name="Alfaro M."/>
            <person name="Sun H."/>
            <person name="Tritt A."/>
            <person name="Yoshinaga Y."/>
            <person name="Zwiers L.-H."/>
            <person name="Turgeon B."/>
            <person name="Goodwin S."/>
            <person name="Spatafora J."/>
            <person name="Crous P."/>
            <person name="Grigoriev I."/>
        </authorList>
    </citation>
    <scope>NUCLEOTIDE SEQUENCE</scope>
    <source>
        <strain evidence="2">CBS 123094</strain>
    </source>
</reference>
<dbReference type="Pfam" id="PF21762">
    <property type="entry name" value="DEDDh_C"/>
    <property type="match status" value="1"/>
</dbReference>
<accession>A0A6A5WYK0</accession>
<dbReference type="InterPro" id="IPR012337">
    <property type="entry name" value="RNaseH-like_sf"/>
</dbReference>
<dbReference type="InterPro" id="IPR048519">
    <property type="entry name" value="Gfd2/YDR514C-like_C"/>
</dbReference>
<protein>
    <recommendedName>
        <fullName evidence="1">Gfd2/YDR514C-like C-terminal domain-containing protein</fullName>
    </recommendedName>
</protein>
<proteinExistence type="predicted"/>
<sequence>MAPVLDRSTARTTVAQNLRLLKSTIHDPMVPSDCVFVVIDIEWAGTLPKRDVNVNKITEIGLSFLDSRDVRDIKPGQQGRAWVKEVHGKHYRVNGTLAWKTDATDRHGSSLWVGEHFEFGNSTLIDRNDLAVDVMNDLHIRDSRAPAGEPQYRNIILVAHGWDGDARILKKQLNIHIEKIDTIIAVLDTQLLRGWAWQHDLLSLSHFLENFCGDLPEYTHNGGNDAVYTMLVLLLGALWDHAWKDMQAGDWTLMDEVFPGLRMAGSEALGALKKHLASDLDGRCNLCHRYGHNDPQ</sequence>
<evidence type="ECO:0000313" key="2">
    <source>
        <dbReference type="EMBL" id="KAF2006054.1"/>
    </source>
</evidence>
<name>A0A6A5WYK0_9PLEO</name>
<dbReference type="Proteomes" id="UP000799779">
    <property type="component" value="Unassembled WGS sequence"/>
</dbReference>
<dbReference type="EMBL" id="ML977561">
    <property type="protein sequence ID" value="KAF2006054.1"/>
    <property type="molecule type" value="Genomic_DNA"/>
</dbReference>